<accession>A0A6A6C7V8</accession>
<sequence length="166" mass="18862">MPRYEIDHAIPLSASQQDDLAQEITRLHLAAFRLVPKFFVNIIFTDLSHKTCYVSGRKRKTNHIKGQLRQGNRDRSDFQKLANDIKEAWGRIVVDRAEGNRKNYAIQTVVLIPSNQVAVEAGFPVPLVGEEHAWYKDHAAKFEQLANAGDEDSRELVQDMHENGLG</sequence>
<dbReference type="InterPro" id="IPR028116">
    <property type="entry name" value="Cis-CaaD-like"/>
</dbReference>
<keyword evidence="3" id="KW-1185">Reference proteome</keyword>
<reference evidence="2" key="1">
    <citation type="journal article" date="2020" name="Stud. Mycol.">
        <title>101 Dothideomycetes genomes: a test case for predicting lifestyles and emergence of pathogens.</title>
        <authorList>
            <person name="Haridas S."/>
            <person name="Albert R."/>
            <person name="Binder M."/>
            <person name="Bloem J."/>
            <person name="Labutti K."/>
            <person name="Salamov A."/>
            <person name="Andreopoulos B."/>
            <person name="Baker S."/>
            <person name="Barry K."/>
            <person name="Bills G."/>
            <person name="Bluhm B."/>
            <person name="Cannon C."/>
            <person name="Castanera R."/>
            <person name="Culley D."/>
            <person name="Daum C."/>
            <person name="Ezra D."/>
            <person name="Gonzalez J."/>
            <person name="Henrissat B."/>
            <person name="Kuo A."/>
            <person name="Liang C."/>
            <person name="Lipzen A."/>
            <person name="Lutzoni F."/>
            <person name="Magnuson J."/>
            <person name="Mondo S."/>
            <person name="Nolan M."/>
            <person name="Ohm R."/>
            <person name="Pangilinan J."/>
            <person name="Park H.-J."/>
            <person name="Ramirez L."/>
            <person name="Alfaro M."/>
            <person name="Sun H."/>
            <person name="Tritt A."/>
            <person name="Yoshinaga Y."/>
            <person name="Zwiers L.-H."/>
            <person name="Turgeon B."/>
            <person name="Goodwin S."/>
            <person name="Spatafora J."/>
            <person name="Crous P."/>
            <person name="Grigoriev I."/>
        </authorList>
    </citation>
    <scope>NUCLEOTIDE SEQUENCE</scope>
    <source>
        <strain evidence="2">ATCC 36951</strain>
    </source>
</reference>
<dbReference type="Proteomes" id="UP000799537">
    <property type="component" value="Unassembled WGS sequence"/>
</dbReference>
<evidence type="ECO:0000313" key="2">
    <source>
        <dbReference type="EMBL" id="KAF2163125.1"/>
    </source>
</evidence>
<proteinExistence type="predicted"/>
<dbReference type="Pfam" id="PF14832">
    <property type="entry name" value="Tautomerase_3"/>
    <property type="match status" value="1"/>
</dbReference>
<organism evidence="2 3">
    <name type="scientific">Zasmidium cellare ATCC 36951</name>
    <dbReference type="NCBI Taxonomy" id="1080233"/>
    <lineage>
        <taxon>Eukaryota</taxon>
        <taxon>Fungi</taxon>
        <taxon>Dikarya</taxon>
        <taxon>Ascomycota</taxon>
        <taxon>Pezizomycotina</taxon>
        <taxon>Dothideomycetes</taxon>
        <taxon>Dothideomycetidae</taxon>
        <taxon>Mycosphaerellales</taxon>
        <taxon>Mycosphaerellaceae</taxon>
        <taxon>Zasmidium</taxon>
    </lineage>
</organism>
<dbReference type="RefSeq" id="XP_033664014.1">
    <property type="nucleotide sequence ID" value="XM_033808169.1"/>
</dbReference>
<protein>
    <recommendedName>
        <fullName evidence="1">Tautomerase cis-CaaD-like domain-containing protein</fullName>
    </recommendedName>
</protein>
<dbReference type="AlphaFoldDB" id="A0A6A6C7V8"/>
<evidence type="ECO:0000313" key="3">
    <source>
        <dbReference type="Proteomes" id="UP000799537"/>
    </source>
</evidence>
<evidence type="ECO:0000259" key="1">
    <source>
        <dbReference type="Pfam" id="PF14832"/>
    </source>
</evidence>
<dbReference type="InterPro" id="IPR014347">
    <property type="entry name" value="Tautomerase/MIF_sf"/>
</dbReference>
<dbReference type="Gene3D" id="3.30.429.10">
    <property type="entry name" value="Macrophage Migration Inhibitory Factor"/>
    <property type="match status" value="1"/>
</dbReference>
<name>A0A6A6C7V8_ZASCE</name>
<dbReference type="GeneID" id="54561441"/>
<gene>
    <name evidence="2" type="ORF">M409DRAFT_26570</name>
</gene>
<dbReference type="EMBL" id="ML993610">
    <property type="protein sequence ID" value="KAF2163125.1"/>
    <property type="molecule type" value="Genomic_DNA"/>
</dbReference>
<dbReference type="OrthoDB" id="9981319at2759"/>
<feature type="domain" description="Tautomerase cis-CaaD-like" evidence="1">
    <location>
        <begin position="1"/>
        <end position="136"/>
    </location>
</feature>